<dbReference type="AlphaFoldDB" id="D7LMA1"/>
<dbReference type="SUPFAM" id="SSF53098">
    <property type="entry name" value="Ribonuclease H-like"/>
    <property type="match status" value="1"/>
</dbReference>
<dbReference type="GO" id="GO:0003676">
    <property type="term" value="F:nucleic acid binding"/>
    <property type="evidence" value="ECO:0007669"/>
    <property type="project" value="InterPro"/>
</dbReference>
<accession>D7LMA1</accession>
<sequence>MAECLAIRLALISALENGIQFLSLKTDSLVLAKALSPKSHLVQVHGVISDVFICISKFKSFSCNFIPRTANVEADALAKASLSNFIVNL</sequence>
<keyword evidence="3" id="KW-1185">Reference proteome</keyword>
<dbReference type="InterPro" id="IPR002156">
    <property type="entry name" value="RNaseH_domain"/>
</dbReference>
<organism evidence="3">
    <name type="scientific">Arabidopsis lyrata subsp. lyrata</name>
    <name type="common">Lyre-leaved rock-cress</name>
    <dbReference type="NCBI Taxonomy" id="81972"/>
    <lineage>
        <taxon>Eukaryota</taxon>
        <taxon>Viridiplantae</taxon>
        <taxon>Streptophyta</taxon>
        <taxon>Embryophyta</taxon>
        <taxon>Tracheophyta</taxon>
        <taxon>Spermatophyta</taxon>
        <taxon>Magnoliopsida</taxon>
        <taxon>eudicotyledons</taxon>
        <taxon>Gunneridae</taxon>
        <taxon>Pentapetalae</taxon>
        <taxon>rosids</taxon>
        <taxon>malvids</taxon>
        <taxon>Brassicales</taxon>
        <taxon>Brassicaceae</taxon>
        <taxon>Camelineae</taxon>
        <taxon>Arabidopsis</taxon>
    </lineage>
</organism>
<dbReference type="InterPro" id="IPR012337">
    <property type="entry name" value="RNaseH-like_sf"/>
</dbReference>
<dbReference type="InterPro" id="IPR052929">
    <property type="entry name" value="RNase_H-like_EbsB-rel"/>
</dbReference>
<proteinExistence type="predicted"/>
<dbReference type="Proteomes" id="UP000008694">
    <property type="component" value="Unassembled WGS sequence"/>
</dbReference>
<dbReference type="GO" id="GO:0004523">
    <property type="term" value="F:RNA-DNA hybrid ribonuclease activity"/>
    <property type="evidence" value="ECO:0007669"/>
    <property type="project" value="InterPro"/>
</dbReference>
<dbReference type="PANTHER" id="PTHR47074:SF11">
    <property type="entry name" value="REVERSE TRANSCRIPTASE-LIKE PROTEIN"/>
    <property type="match status" value="1"/>
</dbReference>
<dbReference type="EMBL" id="GL348717">
    <property type="protein sequence ID" value="EFH51867.1"/>
    <property type="molecule type" value="Genomic_DNA"/>
</dbReference>
<dbReference type="PANTHER" id="PTHR47074">
    <property type="entry name" value="BNAC02G40300D PROTEIN"/>
    <property type="match status" value="1"/>
</dbReference>
<protein>
    <recommendedName>
        <fullName evidence="1">RNase H type-1 domain-containing protein</fullName>
    </recommendedName>
</protein>
<dbReference type="HOGENOM" id="CLU_000680_5_4_1"/>
<gene>
    <name evidence="2" type="ORF">ARALYDRAFT_905435</name>
</gene>
<feature type="domain" description="RNase H type-1" evidence="1">
    <location>
        <begin position="1"/>
        <end position="80"/>
    </location>
</feature>
<name>D7LMA1_ARALL</name>
<reference evidence="3" key="1">
    <citation type="journal article" date="2011" name="Nat. Genet.">
        <title>The Arabidopsis lyrata genome sequence and the basis of rapid genome size change.</title>
        <authorList>
            <person name="Hu T.T."/>
            <person name="Pattyn P."/>
            <person name="Bakker E.G."/>
            <person name="Cao J."/>
            <person name="Cheng J.-F."/>
            <person name="Clark R.M."/>
            <person name="Fahlgren N."/>
            <person name="Fawcett J.A."/>
            <person name="Grimwood J."/>
            <person name="Gundlach H."/>
            <person name="Haberer G."/>
            <person name="Hollister J.D."/>
            <person name="Ossowski S."/>
            <person name="Ottilar R.P."/>
            <person name="Salamov A.A."/>
            <person name="Schneeberger K."/>
            <person name="Spannagl M."/>
            <person name="Wang X."/>
            <person name="Yang L."/>
            <person name="Nasrallah M.E."/>
            <person name="Bergelson J."/>
            <person name="Carrington J.C."/>
            <person name="Gaut B.S."/>
            <person name="Schmutz J."/>
            <person name="Mayer K.F.X."/>
            <person name="Van de Peer Y."/>
            <person name="Grigoriev I.V."/>
            <person name="Nordborg M."/>
            <person name="Weigel D."/>
            <person name="Guo Y.-L."/>
        </authorList>
    </citation>
    <scope>NUCLEOTIDE SEQUENCE [LARGE SCALE GENOMIC DNA]</scope>
    <source>
        <strain evidence="3">cv. MN47</strain>
    </source>
</reference>
<dbReference type="Gene3D" id="3.30.420.10">
    <property type="entry name" value="Ribonuclease H-like superfamily/Ribonuclease H"/>
    <property type="match status" value="1"/>
</dbReference>
<dbReference type="eggNOG" id="KOG1075">
    <property type="taxonomic scope" value="Eukaryota"/>
</dbReference>
<dbReference type="CDD" id="cd06222">
    <property type="entry name" value="RNase_H_like"/>
    <property type="match status" value="1"/>
</dbReference>
<dbReference type="Pfam" id="PF13456">
    <property type="entry name" value="RVT_3"/>
    <property type="match status" value="1"/>
</dbReference>
<dbReference type="Gramene" id="scaffold_501139.1">
    <property type="protein sequence ID" value="scaffold_501139.1"/>
    <property type="gene ID" value="scaffold_501139.1"/>
</dbReference>
<evidence type="ECO:0000259" key="1">
    <source>
        <dbReference type="Pfam" id="PF13456"/>
    </source>
</evidence>
<dbReference type="InterPro" id="IPR044730">
    <property type="entry name" value="RNase_H-like_dom_plant"/>
</dbReference>
<evidence type="ECO:0000313" key="3">
    <source>
        <dbReference type="Proteomes" id="UP000008694"/>
    </source>
</evidence>
<dbReference type="InterPro" id="IPR036397">
    <property type="entry name" value="RNaseH_sf"/>
</dbReference>
<evidence type="ECO:0000313" key="2">
    <source>
        <dbReference type="EMBL" id="EFH51867.1"/>
    </source>
</evidence>